<evidence type="ECO:0000313" key="2">
    <source>
        <dbReference type="Proteomes" id="UP000265703"/>
    </source>
</evidence>
<sequence length="71" mass="7896">MQKSILKKYNFWVELQQGSGTNNAAHLVKRISKHTVIKNSHLKTSSVSTSTNNTNDSSLILPIIILDDKST</sequence>
<name>A0A397SZQ4_9GLOM</name>
<evidence type="ECO:0000313" key="1">
    <source>
        <dbReference type="EMBL" id="RIA88284.1"/>
    </source>
</evidence>
<accession>A0A397SZQ4</accession>
<comment type="caution">
    <text evidence="1">The sequence shown here is derived from an EMBL/GenBank/DDBJ whole genome shotgun (WGS) entry which is preliminary data.</text>
</comment>
<dbReference type="Proteomes" id="UP000265703">
    <property type="component" value="Unassembled WGS sequence"/>
</dbReference>
<reference evidence="1 2" key="1">
    <citation type="submission" date="2018-06" db="EMBL/GenBank/DDBJ databases">
        <title>Comparative genomics reveals the genomic features of Rhizophagus irregularis, R. cerebriforme, R. diaphanum and Gigaspora rosea, and their symbiotic lifestyle signature.</title>
        <authorList>
            <person name="Morin E."/>
            <person name="San Clemente H."/>
            <person name="Chen E.C.H."/>
            <person name="De La Providencia I."/>
            <person name="Hainaut M."/>
            <person name="Kuo A."/>
            <person name="Kohler A."/>
            <person name="Murat C."/>
            <person name="Tang N."/>
            <person name="Roy S."/>
            <person name="Loubradou J."/>
            <person name="Henrissat B."/>
            <person name="Grigoriev I.V."/>
            <person name="Corradi N."/>
            <person name="Roux C."/>
            <person name="Martin F.M."/>
        </authorList>
    </citation>
    <scope>NUCLEOTIDE SEQUENCE [LARGE SCALE GENOMIC DNA]</scope>
    <source>
        <strain evidence="1 2">DAOM 227022</strain>
    </source>
</reference>
<keyword evidence="2" id="KW-1185">Reference proteome</keyword>
<dbReference type="EMBL" id="QKYT01000271">
    <property type="protein sequence ID" value="RIA88284.1"/>
    <property type="molecule type" value="Genomic_DNA"/>
</dbReference>
<protein>
    <submittedName>
        <fullName evidence="1">Uncharacterized protein</fullName>
    </submittedName>
</protein>
<proteinExistence type="predicted"/>
<gene>
    <name evidence="1" type="ORF">C1645_826597</name>
</gene>
<organism evidence="1 2">
    <name type="scientific">Glomus cerebriforme</name>
    <dbReference type="NCBI Taxonomy" id="658196"/>
    <lineage>
        <taxon>Eukaryota</taxon>
        <taxon>Fungi</taxon>
        <taxon>Fungi incertae sedis</taxon>
        <taxon>Mucoromycota</taxon>
        <taxon>Glomeromycotina</taxon>
        <taxon>Glomeromycetes</taxon>
        <taxon>Glomerales</taxon>
        <taxon>Glomeraceae</taxon>
        <taxon>Glomus</taxon>
    </lineage>
</organism>
<dbReference type="AlphaFoldDB" id="A0A397SZQ4"/>